<proteinExistence type="predicted"/>
<dbReference type="InterPro" id="IPR003115">
    <property type="entry name" value="ParB_N"/>
</dbReference>
<accession>A0AAU8JA41</accession>
<reference evidence="2" key="1">
    <citation type="submission" date="2024-07" db="EMBL/GenBank/DDBJ databases">
        <authorList>
            <person name="Kim Y.J."/>
            <person name="Jeong J.Y."/>
        </authorList>
    </citation>
    <scope>NUCLEOTIDE SEQUENCE</scope>
    <source>
        <strain evidence="2">GIHE-MW2</strain>
    </source>
</reference>
<organism evidence="2">
    <name type="scientific">Planktothricoides raciborskii GIHE-MW2</name>
    <dbReference type="NCBI Taxonomy" id="2792601"/>
    <lineage>
        <taxon>Bacteria</taxon>
        <taxon>Bacillati</taxon>
        <taxon>Cyanobacteriota</taxon>
        <taxon>Cyanophyceae</taxon>
        <taxon>Oscillatoriophycideae</taxon>
        <taxon>Oscillatoriales</taxon>
        <taxon>Oscillatoriaceae</taxon>
        <taxon>Planktothricoides</taxon>
    </lineage>
</organism>
<dbReference type="EMBL" id="CP159837">
    <property type="protein sequence ID" value="XCM36006.1"/>
    <property type="molecule type" value="Genomic_DNA"/>
</dbReference>
<dbReference type="RefSeq" id="WP_354635041.1">
    <property type="nucleotide sequence ID" value="NZ_CP159837.1"/>
</dbReference>
<sequence length="373" mass="43300">MYSDELEKRELDLDHIFLDPNNPRFCSERERKTFEKKIPEETIQTKTQKRIENFGVKELRESILRNGFLPMDRIVVRPIQGHGDKYVVVEGNRRLAALKSIHHQIEAGEIDEDGIDDEYLEKLKDSTKKIEVLLYKGTEEDISWVLQGIRHISGIKEWSAAQRANLVAKQVDILKSDDNTAVFARVGQQFGLGRKAVARLYRVYKALQQMRDDDEYGDKCQDDHFTLFDEAYRNAGVRNWLKWDEEKQIFTNTTNLKQFYSWITPDEENNNKRRIHNPDHVKILAQLIENNRTNLIGAIDRYDMTIEEAKGNINATQGNNNNWAAEIGTATKIVRTLPLEVITDHPDECKKALLELRNYVNQTLSLLEGKSKT</sequence>
<dbReference type="Pfam" id="PF02195">
    <property type="entry name" value="ParB_N"/>
    <property type="match status" value="1"/>
</dbReference>
<evidence type="ECO:0000313" key="2">
    <source>
        <dbReference type="EMBL" id="XCM36006.1"/>
    </source>
</evidence>
<name>A0AAU8JA41_9CYAN</name>
<dbReference type="InterPro" id="IPR036086">
    <property type="entry name" value="ParB/Sulfiredoxin_sf"/>
</dbReference>
<evidence type="ECO:0000259" key="1">
    <source>
        <dbReference type="Pfam" id="PF02195"/>
    </source>
</evidence>
<gene>
    <name evidence="2" type="ORF">ABWT76_004729</name>
</gene>
<dbReference type="Gene3D" id="3.90.1530.30">
    <property type="match status" value="1"/>
</dbReference>
<dbReference type="CDD" id="cd16387">
    <property type="entry name" value="ParB_N_Srx"/>
    <property type="match status" value="1"/>
</dbReference>
<protein>
    <submittedName>
        <fullName evidence="2">ParB N-terminal domain-containing protein</fullName>
    </submittedName>
</protein>
<dbReference type="AlphaFoldDB" id="A0AAU8JA41"/>
<feature type="domain" description="ParB-like N-terminal" evidence="1">
    <location>
        <begin position="36"/>
        <end position="102"/>
    </location>
</feature>
<dbReference type="SUPFAM" id="SSF110849">
    <property type="entry name" value="ParB/Sulfiredoxin"/>
    <property type="match status" value="1"/>
</dbReference>